<keyword evidence="6" id="KW-1185">Reference proteome</keyword>
<dbReference type="EMBL" id="PYSW02000016">
    <property type="protein sequence ID" value="KAG2386373.1"/>
    <property type="molecule type" value="Genomic_DNA"/>
</dbReference>
<comment type="caution">
    <text evidence="5">The sequence shown here is derived from an EMBL/GenBank/DDBJ whole genome shotgun (WGS) entry which is preliminary data.</text>
</comment>
<evidence type="ECO:0000256" key="2">
    <source>
        <dbReference type="ARBA" id="ARBA00040540"/>
    </source>
</evidence>
<evidence type="ECO:0000313" key="6">
    <source>
        <dbReference type="Proteomes" id="UP000816034"/>
    </source>
</evidence>
<sequence>MSTTFVKSAKSTSGNTIGTSLPSFSKDRKLDITKEELNKIEQCMKDPEFLRLFEEYAKEISDPNTLKETDLYIKQLEQEGSKLPDSIVIPKASFCIQCSSTDKKAKQYFVNICSSDKVEMYKEEKATQQNKKGTQFKIPLIVGHPRDSEKETVIDVVFNTKTCERALKDLLFKNFICELSLDYVEKKCNVTLKKNYYTEVLGLKSKGDPSSLTIQSLLSNDREKFEPNSLLKSFGKEIETHMKEDDHDKELQMPQPKTSTKSNLIQEVNEPMTPKFEIVYKNAFDMSEYTYSAYTSSNRTKPSEIGVRIFLPHLDSAAGVDLDVSENFLKLDSTQSAKYHLEVHLPYSVFSDKVSAKFDKKTKTLKVTLAVIPDPIQPVAFEDIPKEEEETTQHKHVDTNVKTSKLVEEIASTSSPQEEKLDQATKLPSLTQISAQKLSSFVQTVPSEVDVALTSSQAHSLSALTQPQESNKIVVTEPSVTKKKVSFMESSNSSQAQQVPQQATDFKNKYLFDLD</sequence>
<evidence type="ECO:0000313" key="5">
    <source>
        <dbReference type="EMBL" id="KAG2386373.1"/>
    </source>
</evidence>
<dbReference type="GeneID" id="68095274"/>
<dbReference type="InterPro" id="IPR050734">
    <property type="entry name" value="PIH1/Kintoun_subfamily"/>
</dbReference>
<organism evidence="5 6">
    <name type="scientific">Naegleria lovaniensis</name>
    <name type="common">Amoeba</name>
    <dbReference type="NCBI Taxonomy" id="51637"/>
    <lineage>
        <taxon>Eukaryota</taxon>
        <taxon>Discoba</taxon>
        <taxon>Heterolobosea</taxon>
        <taxon>Tetramitia</taxon>
        <taxon>Eutetramitia</taxon>
        <taxon>Vahlkampfiidae</taxon>
        <taxon>Naegleria</taxon>
    </lineage>
</organism>
<protein>
    <recommendedName>
        <fullName evidence="2">PIH1 domain-containing protein 1</fullName>
    </recommendedName>
</protein>
<evidence type="ECO:0000259" key="4">
    <source>
        <dbReference type="Pfam" id="PF18201"/>
    </source>
</evidence>
<evidence type="ECO:0000256" key="1">
    <source>
        <dbReference type="ARBA" id="ARBA00008511"/>
    </source>
</evidence>
<gene>
    <name evidence="5" type="ORF">C9374_002819</name>
</gene>
<dbReference type="PANTHER" id="PTHR22997:SF0">
    <property type="entry name" value="PIH1 DOMAIN-CONTAINING PROTEIN 1"/>
    <property type="match status" value="1"/>
</dbReference>
<proteinExistence type="inferred from homology"/>
<dbReference type="GO" id="GO:0005737">
    <property type="term" value="C:cytoplasm"/>
    <property type="evidence" value="ECO:0007669"/>
    <property type="project" value="TreeGrafter"/>
</dbReference>
<comment type="similarity">
    <text evidence="1">Belongs to the PIH1 family.</text>
</comment>
<evidence type="ECO:0000259" key="3">
    <source>
        <dbReference type="Pfam" id="PF08190"/>
    </source>
</evidence>
<dbReference type="InterPro" id="IPR012981">
    <property type="entry name" value="PIH1_N"/>
</dbReference>
<reference evidence="5 6" key="1">
    <citation type="journal article" date="2018" name="BMC Genomics">
        <title>The genome of Naegleria lovaniensis, the basis for a comparative approach to unravel pathogenicity factors of the human pathogenic amoeba N. fowleri.</title>
        <authorList>
            <person name="Liechti N."/>
            <person name="Schurch N."/>
            <person name="Bruggmann R."/>
            <person name="Wittwer M."/>
        </authorList>
    </citation>
    <scope>NUCLEOTIDE SEQUENCE [LARGE SCALE GENOMIC DNA]</scope>
    <source>
        <strain evidence="5 6">ATCC 30569</strain>
    </source>
</reference>
<dbReference type="AlphaFoldDB" id="A0AA88GU74"/>
<dbReference type="Pfam" id="PF18201">
    <property type="entry name" value="PIH1_CS"/>
    <property type="match status" value="1"/>
</dbReference>
<dbReference type="Proteomes" id="UP000816034">
    <property type="component" value="Unassembled WGS sequence"/>
</dbReference>
<feature type="domain" description="PIH1 N-terminal" evidence="3">
    <location>
        <begin position="60"/>
        <end position="216"/>
    </location>
</feature>
<dbReference type="InterPro" id="IPR041442">
    <property type="entry name" value="PIH1D1/2/3_CS-like"/>
</dbReference>
<dbReference type="PANTHER" id="PTHR22997">
    <property type="entry name" value="PIH1 DOMAIN-CONTAINING PROTEIN 1"/>
    <property type="match status" value="1"/>
</dbReference>
<feature type="domain" description="PIH1D1/2/3 CS-like" evidence="4">
    <location>
        <begin position="272"/>
        <end position="372"/>
    </location>
</feature>
<dbReference type="Pfam" id="PF08190">
    <property type="entry name" value="PIH1"/>
    <property type="match status" value="1"/>
</dbReference>
<dbReference type="RefSeq" id="XP_044550365.1">
    <property type="nucleotide sequence ID" value="XM_044692278.1"/>
</dbReference>
<accession>A0AA88GU74</accession>
<name>A0AA88GU74_NAELO</name>